<name>A0A835LF23_9MAGN</name>
<feature type="non-terminal residue" evidence="1">
    <location>
        <position position="1"/>
    </location>
</feature>
<proteinExistence type="predicted"/>
<accession>A0A835LF23</accession>
<dbReference type="EMBL" id="JADFTS010000009">
    <property type="protein sequence ID" value="KAF9590077.1"/>
    <property type="molecule type" value="Genomic_DNA"/>
</dbReference>
<dbReference type="Proteomes" id="UP000631114">
    <property type="component" value="Unassembled WGS sequence"/>
</dbReference>
<organism evidence="1 2">
    <name type="scientific">Coptis chinensis</name>
    <dbReference type="NCBI Taxonomy" id="261450"/>
    <lineage>
        <taxon>Eukaryota</taxon>
        <taxon>Viridiplantae</taxon>
        <taxon>Streptophyta</taxon>
        <taxon>Embryophyta</taxon>
        <taxon>Tracheophyta</taxon>
        <taxon>Spermatophyta</taxon>
        <taxon>Magnoliopsida</taxon>
        <taxon>Ranunculales</taxon>
        <taxon>Ranunculaceae</taxon>
        <taxon>Coptidoideae</taxon>
        <taxon>Coptis</taxon>
    </lineage>
</organism>
<comment type="caution">
    <text evidence="1">The sequence shown here is derived from an EMBL/GenBank/DDBJ whole genome shotgun (WGS) entry which is preliminary data.</text>
</comment>
<gene>
    <name evidence="1" type="ORF">IFM89_030389</name>
</gene>
<keyword evidence="2" id="KW-1185">Reference proteome</keyword>
<dbReference type="AlphaFoldDB" id="A0A835LF23"/>
<evidence type="ECO:0000313" key="1">
    <source>
        <dbReference type="EMBL" id="KAF9590077.1"/>
    </source>
</evidence>
<sequence length="95" mass="11248">MDVLEDLEHLKTVDIQETRGKDTSKDMLNMNVYWQAPELSTENSLRNLKTVEYQYFEGSESRIRPCEILVQKSFSRSSNFNSLSFVFIIFHWFST</sequence>
<evidence type="ECO:0000313" key="2">
    <source>
        <dbReference type="Proteomes" id="UP000631114"/>
    </source>
</evidence>
<reference evidence="1 2" key="1">
    <citation type="submission" date="2020-10" db="EMBL/GenBank/DDBJ databases">
        <title>The Coptis chinensis genome and diversification of protoberbering-type alkaloids.</title>
        <authorList>
            <person name="Wang B."/>
            <person name="Shu S."/>
            <person name="Song C."/>
            <person name="Liu Y."/>
        </authorList>
    </citation>
    <scope>NUCLEOTIDE SEQUENCE [LARGE SCALE GENOMIC DNA]</scope>
    <source>
        <strain evidence="1">HL-2020</strain>
        <tissue evidence="1">Leaf</tissue>
    </source>
</reference>
<protein>
    <submittedName>
        <fullName evidence="1">Uncharacterized protein</fullName>
    </submittedName>
</protein>